<name>A0A3G9GC12_9NEIS</name>
<dbReference type="InterPro" id="IPR009363">
    <property type="entry name" value="Phage_Mu_Gp16"/>
</dbReference>
<sequence length="139" mass="15718">MKDSRKALIAKLHIARQQLAMADADYRSLLARIAPGCTSSTQLDLLQLLQVLAEMQRLGFVPRPGPRHSKRPQPTAGRQALIGKIEALLAEARRPWHYADAMARRMFQIDKVDWLDAQQLHKLVAALMMDARRAGRKTK</sequence>
<dbReference type="KEGG" id="amah:DLM_1280"/>
<reference evidence="2" key="3">
    <citation type="journal article" date="2017" name="Plant Physiol. Biochem.">
        <title>Differential oxidative and antioxidative response of duckweed Lemna minor toward plant growth promoting/inhibiting bacteria.</title>
        <authorList>
            <person name="Ishizawa H."/>
            <person name="Kuroda M."/>
            <person name="Morikawa M."/>
            <person name="Ike M."/>
        </authorList>
    </citation>
    <scope>NUCLEOTIDE SEQUENCE [LARGE SCALE GENOMIC DNA]</scope>
    <source>
        <strain evidence="2">H3</strain>
    </source>
</reference>
<evidence type="ECO:0000313" key="2">
    <source>
        <dbReference type="Proteomes" id="UP000198290"/>
    </source>
</evidence>
<dbReference type="STRING" id="332411.VI06_16140"/>
<reference evidence="2" key="1">
    <citation type="journal article" date="2017" name="Biotechnol. Biofuels">
        <title>Evaluation of environmental bacterial communities as a factor affecting the growth of duckweed Lemna minor.</title>
        <authorList>
            <person name="Ishizawa H."/>
            <person name="Kuroda M."/>
            <person name="Morikawa M."/>
            <person name="Ike M."/>
        </authorList>
    </citation>
    <scope>NUCLEOTIDE SEQUENCE [LARGE SCALE GENOMIC DNA]</scope>
    <source>
        <strain evidence="2">H3</strain>
    </source>
</reference>
<evidence type="ECO:0000313" key="1">
    <source>
        <dbReference type="EMBL" id="BBF84904.1"/>
    </source>
</evidence>
<reference evidence="1 2" key="2">
    <citation type="journal article" date="2017" name="Genome Announc.">
        <title>Draft genome sequence of Aquitalea magnusonii strain H3, a plant growth-promoting bacterium of duckweed Lemna minor.</title>
        <authorList>
            <person name="Ishizawa H."/>
            <person name="Kuroda M."/>
            <person name="Ike M."/>
        </authorList>
    </citation>
    <scope>NUCLEOTIDE SEQUENCE [LARGE SCALE GENOMIC DNA]</scope>
    <source>
        <strain evidence="1 2">H3</strain>
    </source>
</reference>
<organism evidence="1 2">
    <name type="scientific">Aquitalea magnusonii</name>
    <dbReference type="NCBI Taxonomy" id="332411"/>
    <lineage>
        <taxon>Bacteria</taxon>
        <taxon>Pseudomonadati</taxon>
        <taxon>Pseudomonadota</taxon>
        <taxon>Betaproteobacteria</taxon>
        <taxon>Neisseriales</taxon>
        <taxon>Chromobacteriaceae</taxon>
        <taxon>Aquitalea</taxon>
    </lineage>
</organism>
<dbReference type="EMBL" id="AP018823">
    <property type="protein sequence ID" value="BBF84904.1"/>
    <property type="molecule type" value="Genomic_DNA"/>
</dbReference>
<keyword evidence="2" id="KW-1185">Reference proteome</keyword>
<proteinExistence type="predicted"/>
<accession>A0A3G9GC12</accession>
<dbReference type="RefSeq" id="WP_089083897.1">
    <property type="nucleotide sequence ID" value="NZ_AP018823.1"/>
</dbReference>
<dbReference type="AlphaFoldDB" id="A0A3G9GC12"/>
<dbReference type="OrthoDB" id="5460653at2"/>
<gene>
    <name evidence="1" type="ORF">DLM_1280</name>
</gene>
<protein>
    <submittedName>
        <fullName evidence="1">Phage protein</fullName>
    </submittedName>
</protein>
<dbReference type="Proteomes" id="UP000198290">
    <property type="component" value="Chromosome"/>
</dbReference>
<dbReference type="Pfam" id="PF06252">
    <property type="entry name" value="GemA"/>
    <property type="match status" value="1"/>
</dbReference>